<sequence>MHKYVSAVNWRCLAGLATVQAIAVVLGILSVWDTVSYHHARGFGVCLFSTIPFVFLLIVVYSTALTIFVILASPGIENLPAFQHACRMHYMLASSAFLVVLVFLVTHNDDIARETVRYRVIVMAIANMLVYCLLAFMA</sequence>
<evidence type="ECO:0000313" key="1">
    <source>
        <dbReference type="EMBL" id="KAG0434223.1"/>
    </source>
</evidence>
<evidence type="ECO:0000313" key="2">
    <source>
        <dbReference type="Proteomes" id="UP000805193"/>
    </source>
</evidence>
<organism evidence="1 2">
    <name type="scientific">Ixodes persulcatus</name>
    <name type="common">Taiga tick</name>
    <dbReference type="NCBI Taxonomy" id="34615"/>
    <lineage>
        <taxon>Eukaryota</taxon>
        <taxon>Metazoa</taxon>
        <taxon>Ecdysozoa</taxon>
        <taxon>Arthropoda</taxon>
        <taxon>Chelicerata</taxon>
        <taxon>Arachnida</taxon>
        <taxon>Acari</taxon>
        <taxon>Parasitiformes</taxon>
        <taxon>Ixodida</taxon>
        <taxon>Ixodoidea</taxon>
        <taxon>Ixodidae</taxon>
        <taxon>Ixodinae</taxon>
        <taxon>Ixodes</taxon>
    </lineage>
</organism>
<proteinExistence type="predicted"/>
<protein>
    <submittedName>
        <fullName evidence="1">Uncharacterized protein</fullName>
    </submittedName>
</protein>
<name>A0AC60QIN2_IXOPE</name>
<accession>A0AC60QIN2</accession>
<gene>
    <name evidence="1" type="ORF">HPB47_019262</name>
</gene>
<keyword evidence="2" id="KW-1185">Reference proteome</keyword>
<dbReference type="Proteomes" id="UP000805193">
    <property type="component" value="Unassembled WGS sequence"/>
</dbReference>
<reference evidence="1 2" key="1">
    <citation type="journal article" date="2020" name="Cell">
        <title>Large-Scale Comparative Analyses of Tick Genomes Elucidate Their Genetic Diversity and Vector Capacities.</title>
        <authorList>
            <consortium name="Tick Genome and Microbiome Consortium (TIGMIC)"/>
            <person name="Jia N."/>
            <person name="Wang J."/>
            <person name="Shi W."/>
            <person name="Du L."/>
            <person name="Sun Y."/>
            <person name="Zhan W."/>
            <person name="Jiang J.F."/>
            <person name="Wang Q."/>
            <person name="Zhang B."/>
            <person name="Ji P."/>
            <person name="Bell-Sakyi L."/>
            <person name="Cui X.M."/>
            <person name="Yuan T.T."/>
            <person name="Jiang B.G."/>
            <person name="Yang W.F."/>
            <person name="Lam T.T."/>
            <person name="Chang Q.C."/>
            <person name="Ding S.J."/>
            <person name="Wang X.J."/>
            <person name="Zhu J.G."/>
            <person name="Ruan X.D."/>
            <person name="Zhao L."/>
            <person name="Wei J.T."/>
            <person name="Ye R.Z."/>
            <person name="Que T.C."/>
            <person name="Du C.H."/>
            <person name="Zhou Y.H."/>
            <person name="Cheng J.X."/>
            <person name="Dai P.F."/>
            <person name="Guo W.B."/>
            <person name="Han X.H."/>
            <person name="Huang E.J."/>
            <person name="Li L.F."/>
            <person name="Wei W."/>
            <person name="Gao Y.C."/>
            <person name="Liu J.Z."/>
            <person name="Shao H.Z."/>
            <person name="Wang X."/>
            <person name="Wang C.C."/>
            <person name="Yang T.C."/>
            <person name="Huo Q.B."/>
            <person name="Li W."/>
            <person name="Chen H.Y."/>
            <person name="Chen S.E."/>
            <person name="Zhou L.G."/>
            <person name="Ni X.B."/>
            <person name="Tian J.H."/>
            <person name="Sheng Y."/>
            <person name="Liu T."/>
            <person name="Pan Y.S."/>
            <person name="Xia L.Y."/>
            <person name="Li J."/>
            <person name="Zhao F."/>
            <person name="Cao W.C."/>
        </authorList>
    </citation>
    <scope>NUCLEOTIDE SEQUENCE [LARGE SCALE GENOMIC DNA]</scope>
    <source>
        <strain evidence="1">Iper-2018</strain>
    </source>
</reference>
<comment type="caution">
    <text evidence="1">The sequence shown here is derived from an EMBL/GenBank/DDBJ whole genome shotgun (WGS) entry which is preliminary data.</text>
</comment>
<dbReference type="EMBL" id="JABSTQ010008664">
    <property type="protein sequence ID" value="KAG0434223.1"/>
    <property type="molecule type" value="Genomic_DNA"/>
</dbReference>